<gene>
    <name evidence="3" type="ORF">SAMN05216272_11179</name>
</gene>
<protein>
    <submittedName>
        <fullName evidence="3">N-acetylglucosaminyldiphosphoundecaprenol N-acetyl-beta-D-mannosaminyltransferase</fullName>
    </submittedName>
</protein>
<proteinExistence type="predicted"/>
<evidence type="ECO:0000313" key="4">
    <source>
        <dbReference type="Proteomes" id="UP000199636"/>
    </source>
</evidence>
<dbReference type="InterPro" id="IPR004629">
    <property type="entry name" value="WecG_TagA_CpsF"/>
</dbReference>
<evidence type="ECO:0000256" key="2">
    <source>
        <dbReference type="ARBA" id="ARBA00022679"/>
    </source>
</evidence>
<dbReference type="OrthoDB" id="9808602at2"/>
<dbReference type="PANTHER" id="PTHR34136">
    <property type="match status" value="1"/>
</dbReference>
<name>A0A1G8LCS0_9PSED</name>
<dbReference type="PANTHER" id="PTHR34136:SF1">
    <property type="entry name" value="UDP-N-ACETYL-D-MANNOSAMINURONIC ACID TRANSFERASE"/>
    <property type="match status" value="1"/>
</dbReference>
<dbReference type="STRING" id="428992.SAMN05216272_11179"/>
<dbReference type="RefSeq" id="WP_090266699.1">
    <property type="nucleotide sequence ID" value="NZ_FNDS01000011.1"/>
</dbReference>
<keyword evidence="2 3" id="KW-0808">Transferase</keyword>
<sequence length="256" mass="28018">MNKRVRLLGCPLDLLSQAQLLDRVAQAVDDGKRLRIEGLNVAKLVDARCDDALLSALEEAEVVHVDGMGISLGLACLGRRAAERVAGIDLMQTLCADAARRGASVYLLGARPEVVAQAAVHLREAHPGLQISGARDGYFAVEDEPEVVADIRASGAELLFIGISSPKKERFLREHWQALGVSIGMGVGGSFDVISGLLPRAPLWMQRCGLEWLFHLLLEPRRLAGRYLRTNLVFFWLLLRARLRRSNGLVGESLQP</sequence>
<dbReference type="CDD" id="cd06533">
    <property type="entry name" value="Glyco_transf_WecG_TagA"/>
    <property type="match status" value="1"/>
</dbReference>
<dbReference type="GO" id="GO:0016758">
    <property type="term" value="F:hexosyltransferase activity"/>
    <property type="evidence" value="ECO:0007669"/>
    <property type="project" value="TreeGrafter"/>
</dbReference>
<dbReference type="AlphaFoldDB" id="A0A1G8LCS0"/>
<dbReference type="Pfam" id="PF03808">
    <property type="entry name" value="Glyco_tran_WecG"/>
    <property type="match status" value="1"/>
</dbReference>
<accession>A0A1G8LCS0</accession>
<dbReference type="EMBL" id="FNDS01000011">
    <property type="protein sequence ID" value="SDI53445.1"/>
    <property type="molecule type" value="Genomic_DNA"/>
</dbReference>
<keyword evidence="1" id="KW-0328">Glycosyltransferase</keyword>
<reference evidence="4" key="1">
    <citation type="submission" date="2016-10" db="EMBL/GenBank/DDBJ databases">
        <authorList>
            <person name="Varghese N."/>
            <person name="Submissions S."/>
        </authorList>
    </citation>
    <scope>NUCLEOTIDE SEQUENCE [LARGE SCALE GENOMIC DNA]</scope>
    <source>
        <strain evidence="4">CCM 7469</strain>
    </source>
</reference>
<evidence type="ECO:0000313" key="3">
    <source>
        <dbReference type="EMBL" id="SDI53445.1"/>
    </source>
</evidence>
<dbReference type="Proteomes" id="UP000199636">
    <property type="component" value="Unassembled WGS sequence"/>
</dbReference>
<organism evidence="3 4">
    <name type="scientific">Pseudomonas panipatensis</name>
    <dbReference type="NCBI Taxonomy" id="428992"/>
    <lineage>
        <taxon>Bacteria</taxon>
        <taxon>Pseudomonadati</taxon>
        <taxon>Pseudomonadota</taxon>
        <taxon>Gammaproteobacteria</taxon>
        <taxon>Pseudomonadales</taxon>
        <taxon>Pseudomonadaceae</taxon>
        <taxon>Pseudomonas</taxon>
    </lineage>
</organism>
<evidence type="ECO:0000256" key="1">
    <source>
        <dbReference type="ARBA" id="ARBA00022676"/>
    </source>
</evidence>
<keyword evidence="4" id="KW-1185">Reference proteome</keyword>
<dbReference type="NCBIfam" id="TIGR00696">
    <property type="entry name" value="wecG_tagA_cpsF"/>
    <property type="match status" value="1"/>
</dbReference>